<feature type="transmembrane region" description="Helical" evidence="8">
    <location>
        <begin position="121"/>
        <end position="141"/>
    </location>
</feature>
<comment type="subcellular location">
    <subcellularLocation>
        <location evidence="1">Cell inner membrane</location>
        <topology evidence="1">Multi-pass membrane protein</topology>
    </subcellularLocation>
    <subcellularLocation>
        <location evidence="8">Cell membrane</location>
        <topology evidence="8">Multi-pass membrane protein</topology>
    </subcellularLocation>
</comment>
<keyword evidence="7 8" id="KW-0472">Membrane</keyword>
<evidence type="ECO:0000313" key="10">
    <source>
        <dbReference type="EMBL" id="SKA68077.1"/>
    </source>
</evidence>
<keyword evidence="11" id="KW-1185">Reference proteome</keyword>
<evidence type="ECO:0000259" key="9">
    <source>
        <dbReference type="PROSITE" id="PS50928"/>
    </source>
</evidence>
<dbReference type="PANTHER" id="PTHR43357:SF4">
    <property type="entry name" value="INNER MEMBRANE ABC TRANSPORTER PERMEASE PROTEIN YDCV"/>
    <property type="match status" value="1"/>
</dbReference>
<feature type="transmembrane region" description="Helical" evidence="8">
    <location>
        <begin position="446"/>
        <end position="466"/>
    </location>
</feature>
<feature type="transmembrane region" description="Helical" evidence="8">
    <location>
        <begin position="502"/>
        <end position="525"/>
    </location>
</feature>
<evidence type="ECO:0000256" key="5">
    <source>
        <dbReference type="ARBA" id="ARBA00022692"/>
    </source>
</evidence>
<keyword evidence="4" id="KW-0997">Cell inner membrane</keyword>
<name>A0A1T4VT06_9BACT</name>
<dbReference type="CDD" id="cd06261">
    <property type="entry name" value="TM_PBP2"/>
    <property type="match status" value="2"/>
</dbReference>
<dbReference type="PROSITE" id="PS50928">
    <property type="entry name" value="ABC_TM1"/>
    <property type="match status" value="2"/>
</dbReference>
<dbReference type="InterPro" id="IPR035906">
    <property type="entry name" value="MetI-like_sf"/>
</dbReference>
<feature type="transmembrane region" description="Helical" evidence="8">
    <location>
        <begin position="221"/>
        <end position="247"/>
    </location>
</feature>
<dbReference type="Proteomes" id="UP000189733">
    <property type="component" value="Unassembled WGS sequence"/>
</dbReference>
<dbReference type="GO" id="GO:0005886">
    <property type="term" value="C:plasma membrane"/>
    <property type="evidence" value="ECO:0007669"/>
    <property type="project" value="UniProtKB-SubCell"/>
</dbReference>
<dbReference type="Gene3D" id="1.10.3720.10">
    <property type="entry name" value="MetI-like"/>
    <property type="match status" value="2"/>
</dbReference>
<dbReference type="EMBL" id="FUYA01000002">
    <property type="protein sequence ID" value="SKA68077.1"/>
    <property type="molecule type" value="Genomic_DNA"/>
</dbReference>
<dbReference type="STRING" id="1121442.SAMN02745702_00942"/>
<feature type="transmembrane region" description="Helical" evidence="8">
    <location>
        <begin position="267"/>
        <end position="291"/>
    </location>
</feature>
<evidence type="ECO:0000256" key="6">
    <source>
        <dbReference type="ARBA" id="ARBA00022989"/>
    </source>
</evidence>
<feature type="transmembrane region" description="Helical" evidence="8">
    <location>
        <begin position="88"/>
        <end position="109"/>
    </location>
</feature>
<protein>
    <submittedName>
        <fullName evidence="10">Thiamine transport system permease protein</fullName>
    </submittedName>
</protein>
<keyword evidence="3" id="KW-1003">Cell membrane</keyword>
<dbReference type="SUPFAM" id="SSF161098">
    <property type="entry name" value="MetI-like"/>
    <property type="match status" value="2"/>
</dbReference>
<organism evidence="10 11">
    <name type="scientific">Desulfobaculum bizertense DSM 18034</name>
    <dbReference type="NCBI Taxonomy" id="1121442"/>
    <lineage>
        <taxon>Bacteria</taxon>
        <taxon>Pseudomonadati</taxon>
        <taxon>Thermodesulfobacteriota</taxon>
        <taxon>Desulfovibrionia</taxon>
        <taxon>Desulfovibrionales</taxon>
        <taxon>Desulfovibrionaceae</taxon>
        <taxon>Desulfobaculum</taxon>
    </lineage>
</organism>
<feature type="transmembrane region" description="Helical" evidence="8">
    <location>
        <begin position="319"/>
        <end position="341"/>
    </location>
</feature>
<keyword evidence="2 8" id="KW-0813">Transport</keyword>
<dbReference type="Pfam" id="PF00528">
    <property type="entry name" value="BPD_transp_1"/>
    <property type="match status" value="2"/>
</dbReference>
<dbReference type="OrthoDB" id="9782004at2"/>
<dbReference type="PANTHER" id="PTHR43357">
    <property type="entry name" value="INNER MEMBRANE ABC TRANSPORTER PERMEASE PROTEIN YDCV"/>
    <property type="match status" value="1"/>
</dbReference>
<evidence type="ECO:0000256" key="4">
    <source>
        <dbReference type="ARBA" id="ARBA00022519"/>
    </source>
</evidence>
<proteinExistence type="inferred from homology"/>
<evidence type="ECO:0000313" key="11">
    <source>
        <dbReference type="Proteomes" id="UP000189733"/>
    </source>
</evidence>
<evidence type="ECO:0000256" key="3">
    <source>
        <dbReference type="ARBA" id="ARBA00022475"/>
    </source>
</evidence>
<keyword evidence="6 8" id="KW-1133">Transmembrane helix</keyword>
<feature type="transmembrane region" description="Helical" evidence="8">
    <location>
        <begin position="161"/>
        <end position="179"/>
    </location>
</feature>
<feature type="domain" description="ABC transmembrane type-1" evidence="9">
    <location>
        <begin position="83"/>
        <end position="290"/>
    </location>
</feature>
<feature type="transmembrane region" description="Helical" evidence="8">
    <location>
        <begin position="30"/>
        <end position="49"/>
    </location>
</feature>
<accession>A0A1T4VT06</accession>
<dbReference type="InterPro" id="IPR000515">
    <property type="entry name" value="MetI-like"/>
</dbReference>
<feature type="transmembrane region" description="Helical" evidence="8">
    <location>
        <begin position="545"/>
        <end position="569"/>
    </location>
</feature>
<evidence type="ECO:0000256" key="1">
    <source>
        <dbReference type="ARBA" id="ARBA00004429"/>
    </source>
</evidence>
<gene>
    <name evidence="10" type="ORF">SAMN02745702_00942</name>
</gene>
<feature type="transmembrane region" description="Helical" evidence="8">
    <location>
        <begin position="379"/>
        <end position="400"/>
    </location>
</feature>
<evidence type="ECO:0000256" key="8">
    <source>
        <dbReference type="RuleBase" id="RU363032"/>
    </source>
</evidence>
<comment type="similarity">
    <text evidence="8">Belongs to the binding-protein-dependent transport system permease family.</text>
</comment>
<evidence type="ECO:0000256" key="7">
    <source>
        <dbReference type="ARBA" id="ARBA00023136"/>
    </source>
</evidence>
<feature type="domain" description="ABC transmembrane type-1" evidence="9">
    <location>
        <begin position="375"/>
        <end position="569"/>
    </location>
</feature>
<feature type="transmembrane region" description="Helical" evidence="8">
    <location>
        <begin position="412"/>
        <end position="434"/>
    </location>
</feature>
<sequence>MPASITQKNVRSFELTQTFFVEDRPIRRRLPALLLIAPPLAFLALFYFYPLLSLFDLSFFADGQFQLERLSGLISSDYYLRTLWFTSWQALASTGLTLFFGLPAAFVLSQYEFPGRRLLRVISGIPFVLPTIVVATAFHALLGPSGLLNTFLMRSFQLQTAPIALDHSIWAILLAHVFYNMTVVIRIVGGFWSTLDPTLVQAARILGASPWQAFRKITLPLLLPAILTSALLVFIFCFCSFGVILILGGPRFATLEVAIYRQAVHIFNLPLAAALSLIQIAFTFVLMWAYTSLQRKASVRMLSLGRRKPRPCKRGMERLAVATASFVLSCFSGLPLTALVLQSLHTAHGLSLRYYTHLFTDSDHSIFFVPPRAAIENSLLFGAATMLLALCLGFCAAKALSQRNAGKLTGFLDPLFMLPLSTSAVTLGFGFIIALDTPPLDLRSSILLVPLAHSLVAFPFVVRTLLPALRSIPQNTKEAATMLGASPFQVWRHIEVPVLSSALVAAAVFAFTISLGEFGATVFVARPQTPTLPLAVYRFLGQPGALNYGQAMAMSSLLMLVTALSFLALEKATPRDWGEF</sequence>
<keyword evidence="5 8" id="KW-0812">Transmembrane</keyword>
<dbReference type="GO" id="GO:0055085">
    <property type="term" value="P:transmembrane transport"/>
    <property type="evidence" value="ECO:0007669"/>
    <property type="project" value="InterPro"/>
</dbReference>
<evidence type="ECO:0000256" key="2">
    <source>
        <dbReference type="ARBA" id="ARBA00022448"/>
    </source>
</evidence>
<reference evidence="10 11" key="1">
    <citation type="submission" date="2017-02" db="EMBL/GenBank/DDBJ databases">
        <authorList>
            <person name="Peterson S.W."/>
        </authorList>
    </citation>
    <scope>NUCLEOTIDE SEQUENCE [LARGE SCALE GENOMIC DNA]</scope>
    <source>
        <strain evidence="10 11">DSM 18034</strain>
    </source>
</reference>
<dbReference type="AlphaFoldDB" id="A0A1T4VT06"/>